<dbReference type="KEGG" id="bmei:Spa11_23630"/>
<accession>A0A518K8P6</accession>
<dbReference type="RefSeq" id="WP_145112323.1">
    <property type="nucleotide sequence ID" value="NZ_CP036349.1"/>
</dbReference>
<sequence length="171" mass="18735">MKAIDAIRIALKFSDMAMTHLGSMHDAPLLRPGEWGGNHAMWIAGHLAVCEGRLQQILHGGPNPLHDWKPLFDWGSEPVDDAAAYPPFEEVMQALRDLRQQTHAYLNEVSDEGLDQPTNCQPPGFGGFETVGAAIQIIACHAIGHMGGMTVVRAASGKERLFVPSQELREF</sequence>
<dbReference type="Pfam" id="PF12867">
    <property type="entry name" value="DinB_2"/>
    <property type="match status" value="1"/>
</dbReference>
<name>A0A518K8P6_9BACT</name>
<protein>
    <submittedName>
        <fullName evidence="2">DinB superfamily protein</fullName>
    </submittedName>
</protein>
<organism evidence="2 3">
    <name type="scientific">Botrimarina mediterranea</name>
    <dbReference type="NCBI Taxonomy" id="2528022"/>
    <lineage>
        <taxon>Bacteria</taxon>
        <taxon>Pseudomonadati</taxon>
        <taxon>Planctomycetota</taxon>
        <taxon>Planctomycetia</taxon>
        <taxon>Pirellulales</taxon>
        <taxon>Lacipirellulaceae</taxon>
        <taxon>Botrimarina</taxon>
    </lineage>
</organism>
<evidence type="ECO:0000313" key="3">
    <source>
        <dbReference type="Proteomes" id="UP000316426"/>
    </source>
</evidence>
<dbReference type="EMBL" id="CP036349">
    <property type="protein sequence ID" value="QDV74163.1"/>
    <property type="molecule type" value="Genomic_DNA"/>
</dbReference>
<evidence type="ECO:0000259" key="1">
    <source>
        <dbReference type="Pfam" id="PF12867"/>
    </source>
</evidence>
<proteinExistence type="predicted"/>
<dbReference type="InterPro" id="IPR024775">
    <property type="entry name" value="DinB-like"/>
</dbReference>
<gene>
    <name evidence="2" type="ORF">Spa11_23630</name>
</gene>
<reference evidence="2 3" key="1">
    <citation type="submission" date="2019-02" db="EMBL/GenBank/DDBJ databases">
        <title>Deep-cultivation of Planctomycetes and their phenomic and genomic characterization uncovers novel biology.</title>
        <authorList>
            <person name="Wiegand S."/>
            <person name="Jogler M."/>
            <person name="Boedeker C."/>
            <person name="Pinto D."/>
            <person name="Vollmers J."/>
            <person name="Rivas-Marin E."/>
            <person name="Kohn T."/>
            <person name="Peeters S.H."/>
            <person name="Heuer A."/>
            <person name="Rast P."/>
            <person name="Oberbeckmann S."/>
            <person name="Bunk B."/>
            <person name="Jeske O."/>
            <person name="Meyerdierks A."/>
            <person name="Storesund J.E."/>
            <person name="Kallscheuer N."/>
            <person name="Luecker S."/>
            <person name="Lage O.M."/>
            <person name="Pohl T."/>
            <person name="Merkel B.J."/>
            <person name="Hornburger P."/>
            <person name="Mueller R.-W."/>
            <person name="Bruemmer F."/>
            <person name="Labrenz M."/>
            <person name="Spormann A.M."/>
            <person name="Op den Camp H."/>
            <person name="Overmann J."/>
            <person name="Amann R."/>
            <person name="Jetten M.S.M."/>
            <person name="Mascher T."/>
            <person name="Medema M.H."/>
            <person name="Devos D.P."/>
            <person name="Kaster A.-K."/>
            <person name="Ovreas L."/>
            <person name="Rohde M."/>
            <person name="Galperin M.Y."/>
            <person name="Jogler C."/>
        </authorList>
    </citation>
    <scope>NUCLEOTIDE SEQUENCE [LARGE SCALE GENOMIC DNA]</scope>
    <source>
        <strain evidence="2 3">Spa11</strain>
    </source>
</reference>
<dbReference type="Gene3D" id="1.20.120.450">
    <property type="entry name" value="dinb family like domain"/>
    <property type="match status" value="1"/>
</dbReference>
<feature type="domain" description="DinB-like" evidence="1">
    <location>
        <begin position="18"/>
        <end position="147"/>
    </location>
</feature>
<dbReference type="InterPro" id="IPR034660">
    <property type="entry name" value="DinB/YfiT-like"/>
</dbReference>
<keyword evidence="3" id="KW-1185">Reference proteome</keyword>
<dbReference type="Proteomes" id="UP000316426">
    <property type="component" value="Chromosome"/>
</dbReference>
<dbReference type="AlphaFoldDB" id="A0A518K8P6"/>
<dbReference type="SUPFAM" id="SSF109854">
    <property type="entry name" value="DinB/YfiT-like putative metalloenzymes"/>
    <property type="match status" value="1"/>
</dbReference>
<evidence type="ECO:0000313" key="2">
    <source>
        <dbReference type="EMBL" id="QDV74163.1"/>
    </source>
</evidence>